<sequence length="169" mass="19022">MAATLDHHLLTAMSSFLLLDDYPQRSSPSDNLPGCHEAWRASSDPFCPTDIDGVIQNDSNRMKAGIGCRIGFRTESEVEILDDGNYFRCSREGCGVKKRVERDREDPRFVVTTYDGVHNHVSPLDVSYGYSRLREVEATTTVQDWWQSMQAAAPPPEVPGSWKMPSPTW</sequence>
<dbReference type="InterPro" id="IPR044810">
    <property type="entry name" value="WRKY_plant"/>
</dbReference>
<keyword evidence="5" id="KW-0539">Nucleus</keyword>
<keyword evidence="2" id="KW-0805">Transcription regulation</keyword>
<gene>
    <name evidence="7" type="ORF">ZIOFF_012291</name>
</gene>
<dbReference type="PANTHER" id="PTHR31221">
    <property type="entry name" value="WRKY TRANSCRIPTION FACTOR PROTEIN 1-RELATED"/>
    <property type="match status" value="1"/>
</dbReference>
<evidence type="ECO:0000256" key="3">
    <source>
        <dbReference type="ARBA" id="ARBA00023125"/>
    </source>
</evidence>
<dbReference type="PROSITE" id="PS50811">
    <property type="entry name" value="WRKY"/>
    <property type="match status" value="1"/>
</dbReference>
<evidence type="ECO:0000256" key="1">
    <source>
        <dbReference type="ARBA" id="ARBA00004123"/>
    </source>
</evidence>
<evidence type="ECO:0000256" key="4">
    <source>
        <dbReference type="ARBA" id="ARBA00023163"/>
    </source>
</evidence>
<evidence type="ECO:0000256" key="5">
    <source>
        <dbReference type="ARBA" id="ARBA00023242"/>
    </source>
</evidence>
<organism evidence="7 8">
    <name type="scientific">Zingiber officinale</name>
    <name type="common">Ginger</name>
    <name type="synonym">Amomum zingiber</name>
    <dbReference type="NCBI Taxonomy" id="94328"/>
    <lineage>
        <taxon>Eukaryota</taxon>
        <taxon>Viridiplantae</taxon>
        <taxon>Streptophyta</taxon>
        <taxon>Embryophyta</taxon>
        <taxon>Tracheophyta</taxon>
        <taxon>Spermatophyta</taxon>
        <taxon>Magnoliopsida</taxon>
        <taxon>Liliopsida</taxon>
        <taxon>Zingiberales</taxon>
        <taxon>Zingiberaceae</taxon>
        <taxon>Zingiber</taxon>
    </lineage>
</organism>
<keyword evidence="8" id="KW-1185">Reference proteome</keyword>
<dbReference type="Gene3D" id="2.20.25.80">
    <property type="entry name" value="WRKY domain"/>
    <property type="match status" value="1"/>
</dbReference>
<evidence type="ECO:0000313" key="8">
    <source>
        <dbReference type="Proteomes" id="UP000734854"/>
    </source>
</evidence>
<feature type="domain" description="WRKY" evidence="6">
    <location>
        <begin position="85"/>
        <end position="123"/>
    </location>
</feature>
<proteinExistence type="predicted"/>
<dbReference type="GO" id="GO:0003700">
    <property type="term" value="F:DNA-binding transcription factor activity"/>
    <property type="evidence" value="ECO:0007669"/>
    <property type="project" value="InterPro"/>
</dbReference>
<dbReference type="GO" id="GO:0043565">
    <property type="term" value="F:sequence-specific DNA binding"/>
    <property type="evidence" value="ECO:0007669"/>
    <property type="project" value="InterPro"/>
</dbReference>
<dbReference type="GO" id="GO:0005634">
    <property type="term" value="C:nucleus"/>
    <property type="evidence" value="ECO:0007669"/>
    <property type="project" value="UniProtKB-SubCell"/>
</dbReference>
<accession>A0A8J5HSH4</accession>
<dbReference type="PANTHER" id="PTHR31221:SF377">
    <property type="entry name" value="WRKY TRANSCRIPTION FACTOR 51-RELATED"/>
    <property type="match status" value="1"/>
</dbReference>
<evidence type="ECO:0000259" key="6">
    <source>
        <dbReference type="PROSITE" id="PS50811"/>
    </source>
</evidence>
<comment type="subcellular location">
    <subcellularLocation>
        <location evidence="1">Nucleus</location>
    </subcellularLocation>
</comment>
<protein>
    <recommendedName>
        <fullName evidence="6">WRKY domain-containing protein</fullName>
    </recommendedName>
</protein>
<dbReference type="EMBL" id="JACMSC010000003">
    <property type="protein sequence ID" value="KAG6530070.1"/>
    <property type="molecule type" value="Genomic_DNA"/>
</dbReference>
<dbReference type="Proteomes" id="UP000734854">
    <property type="component" value="Unassembled WGS sequence"/>
</dbReference>
<evidence type="ECO:0000313" key="7">
    <source>
        <dbReference type="EMBL" id="KAG6530070.1"/>
    </source>
</evidence>
<dbReference type="Pfam" id="PF03106">
    <property type="entry name" value="WRKY"/>
    <property type="match status" value="1"/>
</dbReference>
<name>A0A8J5HSH4_ZINOF</name>
<evidence type="ECO:0000256" key="2">
    <source>
        <dbReference type="ARBA" id="ARBA00023015"/>
    </source>
</evidence>
<keyword evidence="4" id="KW-0804">Transcription</keyword>
<comment type="caution">
    <text evidence="7">The sequence shown here is derived from an EMBL/GenBank/DDBJ whole genome shotgun (WGS) entry which is preliminary data.</text>
</comment>
<reference evidence="7 8" key="1">
    <citation type="submission" date="2020-08" db="EMBL/GenBank/DDBJ databases">
        <title>Plant Genome Project.</title>
        <authorList>
            <person name="Zhang R.-G."/>
        </authorList>
    </citation>
    <scope>NUCLEOTIDE SEQUENCE [LARGE SCALE GENOMIC DNA]</scope>
    <source>
        <tissue evidence="7">Rhizome</tissue>
    </source>
</reference>
<keyword evidence="3" id="KW-0238">DNA-binding</keyword>
<dbReference type="InterPro" id="IPR036576">
    <property type="entry name" value="WRKY_dom_sf"/>
</dbReference>
<dbReference type="SUPFAM" id="SSF118290">
    <property type="entry name" value="WRKY DNA-binding domain"/>
    <property type="match status" value="1"/>
</dbReference>
<dbReference type="SMART" id="SM00774">
    <property type="entry name" value="WRKY"/>
    <property type="match status" value="1"/>
</dbReference>
<dbReference type="InterPro" id="IPR003657">
    <property type="entry name" value="WRKY_dom"/>
</dbReference>
<dbReference type="AlphaFoldDB" id="A0A8J5HSH4"/>